<evidence type="ECO:0000256" key="1">
    <source>
        <dbReference type="ARBA" id="ARBA00022722"/>
    </source>
</evidence>
<reference evidence="5" key="1">
    <citation type="journal article" date="2020" name="mSystems">
        <title>Genome- and Community-Level Interaction Insights into Carbon Utilization and Element Cycling Functions of Hydrothermarchaeota in Hydrothermal Sediment.</title>
        <authorList>
            <person name="Zhou Z."/>
            <person name="Liu Y."/>
            <person name="Xu W."/>
            <person name="Pan J."/>
            <person name="Luo Z.H."/>
            <person name="Li M."/>
        </authorList>
    </citation>
    <scope>NUCLEOTIDE SEQUENCE [LARGE SCALE GENOMIC DNA]</scope>
    <source>
        <strain evidence="5">SpSt-402</strain>
    </source>
</reference>
<sequence>MLSTDLLAYYRRISHETLTVVDVETTGHRPPFSRVIEVSVLQASLENGIHYQQTHLVNPQVLVPAAITRFTGITQAMVDAAPFSVEIWRDYLPLLSTGILTAHNLAFDYSFLKSEFNYVDVPFSRAEDEQLCTVKLARLMLPDLPSRSLPNLVEHFGFDVGRSHRAEADTQACWLLAKHLLTEIQTGADEDVLSRFQQQWISLKDAATLLNISSKQAKALLRSATIEPRLVGRYRTPLYQRGDVESIYWDQVLPNASKNSTESS</sequence>
<dbReference type="InterPro" id="IPR013520">
    <property type="entry name" value="Ribonucl_H"/>
</dbReference>
<keyword evidence="3 5" id="KW-0269">Exonuclease</keyword>
<evidence type="ECO:0000256" key="3">
    <source>
        <dbReference type="ARBA" id="ARBA00022839"/>
    </source>
</evidence>
<dbReference type="PANTHER" id="PTHR30231:SF4">
    <property type="entry name" value="PROTEIN NEN2"/>
    <property type="match status" value="1"/>
</dbReference>
<dbReference type="PANTHER" id="PTHR30231">
    <property type="entry name" value="DNA POLYMERASE III SUBUNIT EPSILON"/>
    <property type="match status" value="1"/>
</dbReference>
<accession>A0A832H3P5</accession>
<keyword evidence="2" id="KW-0378">Hydrolase</keyword>
<evidence type="ECO:0000259" key="4">
    <source>
        <dbReference type="SMART" id="SM00479"/>
    </source>
</evidence>
<dbReference type="InterPro" id="IPR036397">
    <property type="entry name" value="RNaseH_sf"/>
</dbReference>
<dbReference type="FunFam" id="3.30.420.10:FF:000045">
    <property type="entry name" value="3'-5' exonuclease DinG"/>
    <property type="match status" value="1"/>
</dbReference>
<dbReference type="SUPFAM" id="SSF53098">
    <property type="entry name" value="Ribonuclease H-like"/>
    <property type="match status" value="1"/>
</dbReference>
<dbReference type="SMART" id="SM00479">
    <property type="entry name" value="EXOIII"/>
    <property type="match status" value="1"/>
</dbReference>
<organism evidence="5">
    <name type="scientific">Oscillatoriales cyanobacterium SpSt-402</name>
    <dbReference type="NCBI Taxonomy" id="2282168"/>
    <lineage>
        <taxon>Bacteria</taxon>
        <taxon>Bacillati</taxon>
        <taxon>Cyanobacteriota</taxon>
        <taxon>Cyanophyceae</taxon>
        <taxon>Oscillatoriophycideae</taxon>
        <taxon>Oscillatoriales</taxon>
    </lineage>
</organism>
<protein>
    <submittedName>
        <fullName evidence="5">3'-5' exonuclease</fullName>
    </submittedName>
</protein>
<feature type="domain" description="Exonuclease" evidence="4">
    <location>
        <begin position="17"/>
        <end position="186"/>
    </location>
</feature>
<dbReference type="InterPro" id="IPR012337">
    <property type="entry name" value="RNaseH-like_sf"/>
</dbReference>
<dbReference type="Gene3D" id="3.30.420.10">
    <property type="entry name" value="Ribonuclease H-like superfamily/Ribonuclease H"/>
    <property type="match status" value="1"/>
</dbReference>
<dbReference type="GO" id="GO:0008408">
    <property type="term" value="F:3'-5' exonuclease activity"/>
    <property type="evidence" value="ECO:0007669"/>
    <property type="project" value="TreeGrafter"/>
</dbReference>
<keyword evidence="1" id="KW-0540">Nuclease</keyword>
<gene>
    <name evidence="5" type="ORF">ENR47_11960</name>
</gene>
<comment type="caution">
    <text evidence="5">The sequence shown here is derived from an EMBL/GenBank/DDBJ whole genome shotgun (WGS) entry which is preliminary data.</text>
</comment>
<proteinExistence type="predicted"/>
<evidence type="ECO:0000313" key="5">
    <source>
        <dbReference type="EMBL" id="HGW94979.1"/>
    </source>
</evidence>
<dbReference type="CDD" id="cd06127">
    <property type="entry name" value="DEDDh"/>
    <property type="match status" value="1"/>
</dbReference>
<dbReference type="EMBL" id="DSRD01000743">
    <property type="protein sequence ID" value="HGW94979.1"/>
    <property type="molecule type" value="Genomic_DNA"/>
</dbReference>
<name>A0A832H3P5_9CYAN</name>
<dbReference type="Pfam" id="PF00929">
    <property type="entry name" value="RNase_T"/>
    <property type="match status" value="1"/>
</dbReference>
<evidence type="ECO:0000256" key="2">
    <source>
        <dbReference type="ARBA" id="ARBA00022801"/>
    </source>
</evidence>
<dbReference type="AlphaFoldDB" id="A0A832H3P5"/>
<dbReference type="GO" id="GO:0003676">
    <property type="term" value="F:nucleic acid binding"/>
    <property type="evidence" value="ECO:0007669"/>
    <property type="project" value="InterPro"/>
</dbReference>